<organism evidence="1 2">
    <name type="scientific">Alternaria panax</name>
    <dbReference type="NCBI Taxonomy" id="48097"/>
    <lineage>
        <taxon>Eukaryota</taxon>
        <taxon>Fungi</taxon>
        <taxon>Dikarya</taxon>
        <taxon>Ascomycota</taxon>
        <taxon>Pezizomycotina</taxon>
        <taxon>Dothideomycetes</taxon>
        <taxon>Pleosporomycetidae</taxon>
        <taxon>Pleosporales</taxon>
        <taxon>Pleosporineae</taxon>
        <taxon>Pleosporaceae</taxon>
        <taxon>Alternaria</taxon>
        <taxon>Alternaria sect. Panax</taxon>
    </lineage>
</organism>
<sequence>MFDLSKRWFEDQEFRRFKTQYSFSDRWNKKLLHVTFWAPKEREPKHKAPVMWAFHDAGFYSKTAVLWVKEKKAIIIASNYPLVPECNYEEMYHAMYNFLKWCKQGGYFMKDKNKEQFIC</sequence>
<comment type="caution">
    <text evidence="1">The sequence shown here is derived from an EMBL/GenBank/DDBJ whole genome shotgun (WGS) entry which is preliminary data.</text>
</comment>
<protein>
    <submittedName>
        <fullName evidence="1">Uncharacterized protein</fullName>
    </submittedName>
</protein>
<evidence type="ECO:0000313" key="1">
    <source>
        <dbReference type="EMBL" id="KAG9194302.1"/>
    </source>
</evidence>
<keyword evidence="2" id="KW-1185">Reference proteome</keyword>
<accession>A0AAD4NTT6</accession>
<dbReference type="InterPro" id="IPR029058">
    <property type="entry name" value="AB_hydrolase_fold"/>
</dbReference>
<evidence type="ECO:0000313" key="2">
    <source>
        <dbReference type="Proteomes" id="UP001199106"/>
    </source>
</evidence>
<name>A0AAD4NTT6_9PLEO</name>
<reference evidence="1" key="1">
    <citation type="submission" date="2021-07" db="EMBL/GenBank/DDBJ databases">
        <title>Genome Resource of American Ginseng Black Spot Pathogen Alternaria panax.</title>
        <authorList>
            <person name="Qiu C."/>
            <person name="Wang W."/>
            <person name="Liu Z."/>
        </authorList>
    </citation>
    <scope>NUCLEOTIDE SEQUENCE</scope>
    <source>
        <strain evidence="1">BNCC115425</strain>
    </source>
</reference>
<dbReference type="Gene3D" id="3.40.50.1820">
    <property type="entry name" value="alpha/beta hydrolase"/>
    <property type="match status" value="1"/>
</dbReference>
<proteinExistence type="predicted"/>
<dbReference type="AlphaFoldDB" id="A0AAD4NTT6"/>
<gene>
    <name evidence="1" type="ORF">G6011_04337</name>
</gene>
<dbReference type="SUPFAM" id="SSF53474">
    <property type="entry name" value="alpha/beta-Hydrolases"/>
    <property type="match status" value="1"/>
</dbReference>
<dbReference type="EMBL" id="JAANER010000002">
    <property type="protein sequence ID" value="KAG9194302.1"/>
    <property type="molecule type" value="Genomic_DNA"/>
</dbReference>
<dbReference type="Proteomes" id="UP001199106">
    <property type="component" value="Unassembled WGS sequence"/>
</dbReference>